<evidence type="ECO:0000313" key="3">
    <source>
        <dbReference type="Proteomes" id="UP000822688"/>
    </source>
</evidence>
<evidence type="ECO:0000256" key="1">
    <source>
        <dbReference type="SAM" id="SignalP"/>
    </source>
</evidence>
<evidence type="ECO:0000313" key="2">
    <source>
        <dbReference type="EMBL" id="KAG0568683.1"/>
    </source>
</evidence>
<comment type="caution">
    <text evidence="2">The sequence shown here is derived from an EMBL/GenBank/DDBJ whole genome shotgun (WGS) entry which is preliminary data.</text>
</comment>
<keyword evidence="3" id="KW-1185">Reference proteome</keyword>
<dbReference type="EMBL" id="CM026427">
    <property type="protein sequence ID" value="KAG0568683.1"/>
    <property type="molecule type" value="Genomic_DNA"/>
</dbReference>
<sequence length="111" mass="12645">MFSVVLLMFSTSGVQYWCTRRAARACLECGHGPCHNTVPATTRDPSCLYLKSTLVALRRQTSTIVLPPRECWRIELTDSLYAGAVGRGFDLYVYSSDRMITQKRKRVIYCE</sequence>
<feature type="signal peptide" evidence="1">
    <location>
        <begin position="1"/>
        <end position="16"/>
    </location>
</feature>
<gene>
    <name evidence="2" type="ORF">KC19_6G038000</name>
</gene>
<name>A0A8T0HB83_CERPU</name>
<reference evidence="2 3" key="1">
    <citation type="submission" date="2020-06" db="EMBL/GenBank/DDBJ databases">
        <title>WGS assembly of Ceratodon purpureus strain R40.</title>
        <authorList>
            <person name="Carey S.B."/>
            <person name="Jenkins J."/>
            <person name="Shu S."/>
            <person name="Lovell J.T."/>
            <person name="Sreedasyam A."/>
            <person name="Maumus F."/>
            <person name="Tiley G.P."/>
            <person name="Fernandez-Pozo N."/>
            <person name="Barry K."/>
            <person name="Chen C."/>
            <person name="Wang M."/>
            <person name="Lipzen A."/>
            <person name="Daum C."/>
            <person name="Saski C.A."/>
            <person name="Payton A.C."/>
            <person name="Mcbreen J.C."/>
            <person name="Conrad R.E."/>
            <person name="Kollar L.M."/>
            <person name="Olsson S."/>
            <person name="Huttunen S."/>
            <person name="Landis J.B."/>
            <person name="Wickett N.J."/>
            <person name="Johnson M.G."/>
            <person name="Rensing S.A."/>
            <person name="Grimwood J."/>
            <person name="Schmutz J."/>
            <person name="Mcdaniel S.F."/>
        </authorList>
    </citation>
    <scope>NUCLEOTIDE SEQUENCE [LARGE SCALE GENOMIC DNA]</scope>
    <source>
        <strain evidence="2 3">R40</strain>
    </source>
</reference>
<evidence type="ECO:0008006" key="4">
    <source>
        <dbReference type="Google" id="ProtNLM"/>
    </source>
</evidence>
<dbReference type="Proteomes" id="UP000822688">
    <property type="component" value="Chromosome 6"/>
</dbReference>
<organism evidence="2 3">
    <name type="scientific">Ceratodon purpureus</name>
    <name type="common">Fire moss</name>
    <name type="synonym">Dicranum purpureum</name>
    <dbReference type="NCBI Taxonomy" id="3225"/>
    <lineage>
        <taxon>Eukaryota</taxon>
        <taxon>Viridiplantae</taxon>
        <taxon>Streptophyta</taxon>
        <taxon>Embryophyta</taxon>
        <taxon>Bryophyta</taxon>
        <taxon>Bryophytina</taxon>
        <taxon>Bryopsida</taxon>
        <taxon>Dicranidae</taxon>
        <taxon>Pseudoditrichales</taxon>
        <taxon>Ditrichaceae</taxon>
        <taxon>Ceratodon</taxon>
    </lineage>
</organism>
<accession>A0A8T0HB83</accession>
<feature type="chain" id="PRO_5035813728" description="Secreted protein" evidence="1">
    <location>
        <begin position="17"/>
        <end position="111"/>
    </location>
</feature>
<proteinExistence type="predicted"/>
<keyword evidence="1" id="KW-0732">Signal</keyword>
<dbReference type="AlphaFoldDB" id="A0A8T0HB83"/>
<protein>
    <recommendedName>
        <fullName evidence="4">Secreted protein</fullName>
    </recommendedName>
</protein>